<organism evidence="3 4">
    <name type="scientific">Paucimonas lemoignei</name>
    <name type="common">Pseudomonas lemoignei</name>
    <dbReference type="NCBI Taxonomy" id="29443"/>
    <lineage>
        <taxon>Bacteria</taxon>
        <taxon>Pseudomonadati</taxon>
        <taxon>Pseudomonadota</taxon>
        <taxon>Betaproteobacteria</taxon>
        <taxon>Burkholderiales</taxon>
        <taxon>Burkholderiaceae</taxon>
        <taxon>Paucimonas</taxon>
    </lineage>
</organism>
<dbReference type="Gene3D" id="2.60.120.200">
    <property type="match status" value="1"/>
</dbReference>
<protein>
    <submittedName>
        <fullName evidence="3">MSHA biogenesis protein MshQ</fullName>
    </submittedName>
</protein>
<dbReference type="EMBL" id="SLZQ01000001">
    <property type="protein sequence ID" value="TCS39079.1"/>
    <property type="molecule type" value="Genomic_DNA"/>
</dbReference>
<evidence type="ECO:0000259" key="2">
    <source>
        <dbReference type="Pfam" id="PF20419"/>
    </source>
</evidence>
<gene>
    <name evidence="3" type="ORF">EDC30_10129</name>
</gene>
<accession>A0A4R3I514</accession>
<dbReference type="AlphaFoldDB" id="A0A4R3I514"/>
<comment type="caution">
    <text evidence="3">The sequence shown here is derived from an EMBL/GenBank/DDBJ whole genome shotgun (WGS) entry which is preliminary data.</text>
</comment>
<feature type="signal peptide" evidence="1">
    <location>
        <begin position="1"/>
        <end position="32"/>
    </location>
</feature>
<evidence type="ECO:0000256" key="1">
    <source>
        <dbReference type="SAM" id="SignalP"/>
    </source>
</evidence>
<keyword evidence="4" id="KW-1185">Reference proteome</keyword>
<dbReference type="SUPFAM" id="SSF49899">
    <property type="entry name" value="Concanavalin A-like lectins/glucanases"/>
    <property type="match status" value="1"/>
</dbReference>
<dbReference type="InterPro" id="IPR013320">
    <property type="entry name" value="ConA-like_dom_sf"/>
</dbReference>
<evidence type="ECO:0000313" key="3">
    <source>
        <dbReference type="EMBL" id="TCS39079.1"/>
    </source>
</evidence>
<keyword evidence="1" id="KW-0732">Signal</keyword>
<proteinExistence type="predicted"/>
<reference evidence="3 4" key="1">
    <citation type="submission" date="2019-03" db="EMBL/GenBank/DDBJ databases">
        <title>Genomic Encyclopedia of Type Strains, Phase IV (KMG-IV): sequencing the most valuable type-strain genomes for metagenomic binning, comparative biology and taxonomic classification.</title>
        <authorList>
            <person name="Goeker M."/>
        </authorList>
    </citation>
    <scope>NUCLEOTIDE SEQUENCE [LARGE SCALE GENOMIC DNA]</scope>
    <source>
        <strain evidence="3 4">DSM 7445</strain>
    </source>
</reference>
<dbReference type="Proteomes" id="UP000295382">
    <property type="component" value="Unassembled WGS sequence"/>
</dbReference>
<sequence length="1234" mass="126410">MRSMARFFASCKALHAFGLLLLLVTFSGSSHATLNILGAAPDTSSPVTVAVGATVPATVLVLRTDVSNLSNDQRWRCTRWRISTSPTSGGTTAAVDHANYDSVGLSTINFNMTAPTTPGTYNVYYIAYNNDGCGSGASPTYIGVSAIVVTPAPPVVSSIVRASTNPTVPNASVSWTVTFSKSVTGVDAGDFSLVQSGGATGASITSVSGSGTTWTVTANTGTGYGTLGLDLVDNDSIVDSASSGNRLGGAGTGNGNFTGETYSIQTAFCSPPPGAPSGLTCVCDTFGRSALNPSTIFGGNWALSNSDGISNPSINSTTGRLRLTENTANNAKAATVPGIFPAAGNYISVEFNHYAYNGSGADGIAVTLSDYVVPAVPGGYGGSLGYAQNTSASPSKPGFAGGWVGIALDEYGNYQNPTEGRVLGPGLRADSVGVRGPGNGYSGYRWLGGTGANQNIDVSGSTPGPGYMYQVIVDARNSASGTINVSVNRDTTTRNGNSYVPLFGPFNAYNEAAYALGQGWISQLIPDYWKISFTGSTGGSNNIHEIGSLRICAQSVYPSTGGIASGFSAIDEAYPAAAGSSVPAYQNFQTGDIYMKLAGVPFKLWVAALTNTGMSTAYAVGGNKFVSVKLVDNNDGVCGTDASRTCNSACVGKPAVETGGSQIMTYTSSDPGAKLSSNFTLNSAYKNLIAVMRECTSSSCGAFTSTAAACSVDSFSVRPTAVTSLTSPNATGAAVFKAGGDNFTLTATTVNAAGSNATGYTGQLKIANGAVKAVSPATASGQVTPNQFGSAAASGIATTSNFTYSEVGAFRILQLDPTSAETDSNKIPRGVYDGVVSGECGTAAACDTLRAATWTGIDSVSTENDCIANSFSNTKDSSGRYGCNFGLAAQSNDFGRFIPNHFEISESKIVNRSDTTCTPAASAFTYMGEPFRVEFKLTAKNASNAATLNYTTGVHARFAPTSWHALGSNNSFGLWATASEYALGDDVCDVFFSTTTPSATTFDCSGVANPAAIARAAGPRVAVTSSLPTPAWNNGVASFAANVILHRADQPDGAYAKLKIGIAPRDADGVGVALGAMDEKDKMDADNDGDQERALVGSTDVRYGRLLIPNVYGSHLLPLPVTVQAQYWNGPTGTYIFNGADSCTSLAAGNFSLTQGSGSTIATSLAGSSVMKNGTGILTLNKPTSVPTGNGSLVLSTSTTSPAGLPLNSYLPGKGVETFGIYKSGPVIYFRERY</sequence>
<evidence type="ECO:0000313" key="4">
    <source>
        <dbReference type="Proteomes" id="UP000295382"/>
    </source>
</evidence>
<feature type="chain" id="PRO_5020598912" evidence="1">
    <location>
        <begin position="33"/>
        <end position="1234"/>
    </location>
</feature>
<dbReference type="Pfam" id="PF20419">
    <property type="entry name" value="DUF6701"/>
    <property type="match status" value="1"/>
</dbReference>
<feature type="domain" description="DUF6701" evidence="2">
    <location>
        <begin position="712"/>
        <end position="1233"/>
    </location>
</feature>
<name>A0A4R3I514_PAULE</name>
<dbReference type="InterPro" id="IPR046524">
    <property type="entry name" value="DUF6701"/>
</dbReference>